<dbReference type="AlphaFoldDB" id="A0A0B7NE65"/>
<dbReference type="PANTHER" id="PTHR30096">
    <property type="entry name" value="4,5-DOPA DIOXYGENASE EXTRADIOL-LIKE PROTEIN"/>
    <property type="match status" value="1"/>
</dbReference>
<protein>
    <recommendedName>
        <fullName evidence="7">Extradiol ring-cleavage dioxygenase class III enzyme subunit B domain-containing protein</fullName>
    </recommendedName>
</protein>
<dbReference type="InterPro" id="IPR014436">
    <property type="entry name" value="Extradiol_dOase_DODA"/>
</dbReference>
<comment type="cofactor">
    <cofactor evidence="1">
        <name>Zn(2+)</name>
        <dbReference type="ChEBI" id="CHEBI:29105"/>
    </cofactor>
</comment>
<dbReference type="Pfam" id="PF02900">
    <property type="entry name" value="LigB"/>
    <property type="match status" value="1"/>
</dbReference>
<keyword evidence="9" id="KW-1185">Reference proteome</keyword>
<dbReference type="SUPFAM" id="SSF53213">
    <property type="entry name" value="LigB-like"/>
    <property type="match status" value="1"/>
</dbReference>
<evidence type="ECO:0000256" key="1">
    <source>
        <dbReference type="ARBA" id="ARBA00001947"/>
    </source>
</evidence>
<evidence type="ECO:0000313" key="8">
    <source>
        <dbReference type="EMBL" id="CEP13241.1"/>
    </source>
</evidence>
<feature type="compositionally biased region" description="Basic and acidic residues" evidence="6">
    <location>
        <begin position="8"/>
        <end position="38"/>
    </location>
</feature>
<keyword evidence="4" id="KW-0862">Zinc</keyword>
<dbReference type="Proteomes" id="UP000054107">
    <property type="component" value="Unassembled WGS sequence"/>
</dbReference>
<evidence type="ECO:0000256" key="6">
    <source>
        <dbReference type="SAM" id="MobiDB-lite"/>
    </source>
</evidence>
<evidence type="ECO:0000313" key="9">
    <source>
        <dbReference type="Proteomes" id="UP000054107"/>
    </source>
</evidence>
<dbReference type="PANTHER" id="PTHR30096:SF0">
    <property type="entry name" value="4,5-DOPA DIOXYGENASE EXTRADIOL-LIKE PROTEIN"/>
    <property type="match status" value="1"/>
</dbReference>
<dbReference type="EMBL" id="LN729408">
    <property type="protein sequence ID" value="CEP13241.1"/>
    <property type="molecule type" value="Genomic_DNA"/>
</dbReference>
<feature type="region of interest" description="Disordered" evidence="6">
    <location>
        <begin position="1"/>
        <end position="91"/>
    </location>
</feature>
<reference evidence="8 9" key="1">
    <citation type="submission" date="2014-09" db="EMBL/GenBank/DDBJ databases">
        <authorList>
            <person name="Ellenberger Sabrina"/>
        </authorList>
    </citation>
    <scope>NUCLEOTIDE SEQUENCE [LARGE SCALE GENOMIC DNA]</scope>
    <source>
        <strain evidence="8 9">CBS 412.66</strain>
    </source>
</reference>
<accession>A0A0B7NE65</accession>
<feature type="domain" description="Extradiol ring-cleavage dioxygenase class III enzyme subunit B" evidence="7">
    <location>
        <begin position="242"/>
        <end position="474"/>
    </location>
</feature>
<dbReference type="GO" id="GO:0008198">
    <property type="term" value="F:ferrous iron binding"/>
    <property type="evidence" value="ECO:0007669"/>
    <property type="project" value="InterPro"/>
</dbReference>
<evidence type="ECO:0000256" key="4">
    <source>
        <dbReference type="ARBA" id="ARBA00022833"/>
    </source>
</evidence>
<dbReference type="GO" id="GO:0008270">
    <property type="term" value="F:zinc ion binding"/>
    <property type="evidence" value="ECO:0007669"/>
    <property type="project" value="InterPro"/>
</dbReference>
<keyword evidence="5" id="KW-0560">Oxidoreductase</keyword>
<dbReference type="CDD" id="cd07363">
    <property type="entry name" value="45_DOPA_Dioxygenase"/>
    <property type="match status" value="1"/>
</dbReference>
<feature type="compositionally biased region" description="Basic and acidic residues" evidence="6">
    <location>
        <begin position="76"/>
        <end position="89"/>
    </location>
</feature>
<keyword evidence="3" id="KW-0479">Metal-binding</keyword>
<dbReference type="STRING" id="35722.A0A0B7NE65"/>
<dbReference type="GO" id="GO:0016702">
    <property type="term" value="F:oxidoreductase activity, acting on single donors with incorporation of molecular oxygen, incorporation of two atoms of oxygen"/>
    <property type="evidence" value="ECO:0007669"/>
    <property type="project" value="UniProtKB-ARBA"/>
</dbReference>
<organism evidence="8 9">
    <name type="scientific">Parasitella parasitica</name>
    <dbReference type="NCBI Taxonomy" id="35722"/>
    <lineage>
        <taxon>Eukaryota</taxon>
        <taxon>Fungi</taxon>
        <taxon>Fungi incertae sedis</taxon>
        <taxon>Mucoromycota</taxon>
        <taxon>Mucoromycotina</taxon>
        <taxon>Mucoromycetes</taxon>
        <taxon>Mucorales</taxon>
        <taxon>Mucorineae</taxon>
        <taxon>Mucoraceae</taxon>
        <taxon>Parasitella</taxon>
    </lineage>
</organism>
<name>A0A0B7NE65_9FUNG</name>
<feature type="compositionally biased region" description="Polar residues" evidence="6">
    <location>
        <begin position="53"/>
        <end position="74"/>
    </location>
</feature>
<dbReference type="OrthoDB" id="7396853at2759"/>
<evidence type="ECO:0000256" key="3">
    <source>
        <dbReference type="ARBA" id="ARBA00022723"/>
    </source>
</evidence>
<dbReference type="InterPro" id="IPR004183">
    <property type="entry name" value="Xdiol_dOase_suB"/>
</dbReference>
<proteinExistence type="inferred from homology"/>
<comment type="similarity">
    <text evidence="2">Belongs to the DODA-type extradiol aromatic ring-opening dioxygenase family.</text>
</comment>
<dbReference type="Gene3D" id="3.40.830.10">
    <property type="entry name" value="LigB-like"/>
    <property type="match status" value="1"/>
</dbReference>
<gene>
    <name evidence="8" type="primary">PARPA_07290.1 scaffold 26887</name>
</gene>
<evidence type="ECO:0000256" key="5">
    <source>
        <dbReference type="ARBA" id="ARBA00023002"/>
    </source>
</evidence>
<evidence type="ECO:0000256" key="2">
    <source>
        <dbReference type="ARBA" id="ARBA00007581"/>
    </source>
</evidence>
<evidence type="ECO:0000259" key="7">
    <source>
        <dbReference type="Pfam" id="PF02900"/>
    </source>
</evidence>
<sequence>MSNNKEQASARDYIKSYVKESNSDDYLQKEQPRYDPTKPIESPQPTPVEQELISESAQTSVHYNVHLPTQNPIPSNDRKDPKLQPEKQQEPVWAARDFKEQRSEIHETSLTICADLHENLMTCFQHGSWWDKAKMCEEQKQKFWTCYNAQKKFLKEVNYKGPVNKEKEDNEILLRAYKLRDKIDQQQQKSRFSTITIARIVESHSETMSSATTAAVSKRTPTRRLIDTYEGPNLLEDQDKPGHFYNWLGNYLKNELKPKAIVVISAHWQGQGNSGVFVETSEKPNLIYDFFNFPRRYYEATWDHKGSPSVAYRVIELLQKSGFKATGEKRGNDHGVWVPMKRAMKSNPDIPIIELSTFEHEDMATHTKMGEALEPLRDENVVIIGSGSAVHNLSTLWTYGDKPSPKFVVDFDKDMEKIACRFTSEERKKLANQLDQHASFRKCHPTAEHLVPFHVALGAAGSDKGKKLLEGYYSTLSWGSFAFGLPEHTTLPEYDGSQAKY</sequence>